<evidence type="ECO:0000313" key="1">
    <source>
        <dbReference type="EMBL" id="EON75128.1"/>
    </source>
</evidence>
<sequence length="54" mass="6459">MYFEIITICSRRAKVVNIQVKQTCKGNIFVDAILRSKQMNHWIFLKKLLKKQHP</sequence>
<reference evidence="1 2" key="1">
    <citation type="submission" date="2013-02" db="EMBL/GenBank/DDBJ databases">
        <title>A novel strain isolated from Lonar lake, Maharashtra, India.</title>
        <authorList>
            <person name="Singh A."/>
        </authorList>
    </citation>
    <scope>NUCLEOTIDE SEQUENCE [LARGE SCALE GENOMIC DNA]</scope>
    <source>
        <strain evidence="1 2">AK24</strain>
    </source>
</reference>
<keyword evidence="2" id="KW-1185">Reference proteome</keyword>
<evidence type="ECO:0000313" key="2">
    <source>
        <dbReference type="Proteomes" id="UP000013909"/>
    </source>
</evidence>
<proteinExistence type="predicted"/>
<organism evidence="1 2">
    <name type="scientific">Lunatimonas lonarensis</name>
    <dbReference type="NCBI Taxonomy" id="1232681"/>
    <lineage>
        <taxon>Bacteria</taxon>
        <taxon>Pseudomonadati</taxon>
        <taxon>Bacteroidota</taxon>
        <taxon>Cytophagia</taxon>
        <taxon>Cytophagales</taxon>
        <taxon>Cyclobacteriaceae</taxon>
    </lineage>
</organism>
<name>R7ZM05_9BACT</name>
<dbReference type="AlphaFoldDB" id="R7ZM05"/>
<comment type="caution">
    <text evidence="1">The sequence shown here is derived from an EMBL/GenBank/DDBJ whole genome shotgun (WGS) entry which is preliminary data.</text>
</comment>
<gene>
    <name evidence="1" type="ORF">ADIS_4299</name>
</gene>
<dbReference type="Proteomes" id="UP000013909">
    <property type="component" value="Unassembled WGS sequence"/>
</dbReference>
<accession>R7ZM05</accession>
<dbReference type="STRING" id="1232681.ADIS_4299"/>
<dbReference type="EMBL" id="AQHR01000110">
    <property type="protein sequence ID" value="EON75128.1"/>
    <property type="molecule type" value="Genomic_DNA"/>
</dbReference>
<protein>
    <submittedName>
        <fullName evidence="1">Uncharacterized protein</fullName>
    </submittedName>
</protein>